<accession>A0A8J9S3L9</accession>
<dbReference type="Proteomes" id="UP000836788">
    <property type="component" value="Chromosome 16"/>
</dbReference>
<name>A0A8J9S3L9_PHATR</name>
<evidence type="ECO:0000256" key="1">
    <source>
        <dbReference type="SAM" id="MobiDB-lite"/>
    </source>
</evidence>
<protein>
    <submittedName>
        <fullName evidence="2">Uncharacterized protein</fullName>
    </submittedName>
</protein>
<gene>
    <name evidence="2" type="ORF">PTTT1_LOCUS17832</name>
</gene>
<dbReference type="AlphaFoldDB" id="A0A8J9S3L9"/>
<organism evidence="2">
    <name type="scientific">Phaeodactylum tricornutum</name>
    <name type="common">Diatom</name>
    <dbReference type="NCBI Taxonomy" id="2850"/>
    <lineage>
        <taxon>Eukaryota</taxon>
        <taxon>Sar</taxon>
        <taxon>Stramenopiles</taxon>
        <taxon>Ochrophyta</taxon>
        <taxon>Bacillariophyta</taxon>
        <taxon>Bacillariophyceae</taxon>
        <taxon>Bacillariophycidae</taxon>
        <taxon>Naviculales</taxon>
        <taxon>Phaeodactylaceae</taxon>
        <taxon>Phaeodactylum</taxon>
    </lineage>
</organism>
<feature type="region of interest" description="Disordered" evidence="1">
    <location>
        <begin position="1"/>
        <end position="35"/>
    </location>
</feature>
<proteinExistence type="predicted"/>
<dbReference type="EMBL" id="OU594957">
    <property type="protein sequence ID" value="CAG9281880.1"/>
    <property type="molecule type" value="Genomic_DNA"/>
</dbReference>
<sequence>MMPYTRTDNRQIQLQPSHHQRKAAATVSPDPASSERCRSRLAYSAGFGEPLHQDSAQLYSDFRSTQRKERSQSIPIYKDGKMTRTPSELQLCEEEEHADFRDYVMFTRIVDGIARQQEKLKDHRAKRENDRSLAHVIGTRNGSHDHVLLRNNDYRSTTYGRDEPYQPTTPNHLPNKNLQSIIDHSLEEFPGLSFDDEEVFVLDL</sequence>
<evidence type="ECO:0000313" key="2">
    <source>
        <dbReference type="EMBL" id="CAG9281880.1"/>
    </source>
</evidence>
<reference evidence="2" key="1">
    <citation type="submission" date="2022-02" db="EMBL/GenBank/DDBJ databases">
        <authorList>
            <person name="Giguere J D."/>
        </authorList>
    </citation>
    <scope>NUCLEOTIDE SEQUENCE</scope>
    <source>
        <strain evidence="2">CCAP 1055/1</strain>
    </source>
</reference>